<dbReference type="GO" id="GO:0102210">
    <property type="term" value="F:rhamnogalacturonan endolyase activity"/>
    <property type="evidence" value="ECO:0007669"/>
    <property type="project" value="UniProtKB-EC"/>
</dbReference>
<dbReference type="SUPFAM" id="SSF74650">
    <property type="entry name" value="Galactose mutarotase-like"/>
    <property type="match status" value="1"/>
</dbReference>
<evidence type="ECO:0000313" key="10">
    <source>
        <dbReference type="EMBL" id="MPA59882.1"/>
    </source>
</evidence>
<dbReference type="EMBL" id="GHES01029323">
    <property type="protein sequence ID" value="MPA59882.1"/>
    <property type="molecule type" value="Transcribed_RNA"/>
</dbReference>
<protein>
    <recommendedName>
        <fullName evidence="4">rhamnogalacturonan endolyase</fullName>
        <ecNumber evidence="4">4.2.2.23</ecNumber>
    </recommendedName>
</protein>
<dbReference type="Pfam" id="PF14683">
    <property type="entry name" value="CBM-like"/>
    <property type="match status" value="1"/>
</dbReference>
<evidence type="ECO:0000256" key="1">
    <source>
        <dbReference type="ARBA" id="ARBA00001324"/>
    </source>
</evidence>
<keyword evidence="6" id="KW-0732">Signal</keyword>
<accession>A0A5B7ASY6</accession>
<dbReference type="SUPFAM" id="SSF49452">
    <property type="entry name" value="Starch-binding domain-like"/>
    <property type="match status" value="1"/>
</dbReference>
<gene>
    <name evidence="10" type="ORF">Din_029323</name>
</gene>
<dbReference type="PANTHER" id="PTHR32018:SF54">
    <property type="entry name" value="RHAMNOGALACTURONATE LYASE B ISOFORM X1-RELATED"/>
    <property type="match status" value="1"/>
</dbReference>
<keyword evidence="7 10" id="KW-0456">Lyase</keyword>
<dbReference type="InterPro" id="IPR051850">
    <property type="entry name" value="Polysacch_Lyase_4"/>
</dbReference>
<dbReference type="CDD" id="cd10317">
    <property type="entry name" value="RGL4_C"/>
    <property type="match status" value="1"/>
</dbReference>
<evidence type="ECO:0000256" key="2">
    <source>
        <dbReference type="ARBA" id="ARBA00004613"/>
    </source>
</evidence>
<reference evidence="10" key="1">
    <citation type="submission" date="2019-08" db="EMBL/GenBank/DDBJ databases">
        <title>Reference gene set and small RNA set construction with multiple tissues from Davidia involucrata Baill.</title>
        <authorList>
            <person name="Yang H."/>
            <person name="Zhou C."/>
            <person name="Li G."/>
            <person name="Wang J."/>
            <person name="Gao P."/>
            <person name="Wang M."/>
            <person name="Wang R."/>
            <person name="Zhao Y."/>
        </authorList>
    </citation>
    <scope>NUCLEOTIDE SEQUENCE</scope>
    <source>
        <tissue evidence="10">Mixed with DoveR01_LX</tissue>
    </source>
</reference>
<dbReference type="GO" id="GO:0005576">
    <property type="term" value="C:extracellular region"/>
    <property type="evidence" value="ECO:0007669"/>
    <property type="project" value="UniProtKB-SubCell"/>
</dbReference>
<comment type="similarity">
    <text evidence="3">Belongs to the polysaccharide lyase 4 family.</text>
</comment>
<evidence type="ECO:0000256" key="6">
    <source>
        <dbReference type="ARBA" id="ARBA00022729"/>
    </source>
</evidence>
<dbReference type="GO" id="GO:0005975">
    <property type="term" value="P:carbohydrate metabolic process"/>
    <property type="evidence" value="ECO:0007669"/>
    <property type="project" value="InterPro"/>
</dbReference>
<proteinExistence type="inferred from homology"/>
<dbReference type="Gene3D" id="2.60.120.260">
    <property type="entry name" value="Galactose-binding domain-like"/>
    <property type="match status" value="1"/>
</dbReference>
<comment type="catalytic activity">
    <reaction evidence="1">
        <text>Endotype eliminative cleavage of L-alpha-rhamnopyranosyl-(1-&gt;4)-alpha-D-galactopyranosyluronic acid bonds of rhamnogalacturonan I domains in ramified hairy regions of pectin leaving L-rhamnopyranose at the reducing end and 4-deoxy-4,5-unsaturated D-galactopyranosyluronic acid at the non-reducing end.</text>
        <dbReference type="EC" id="4.2.2.23"/>
    </reaction>
</comment>
<dbReference type="Gene3D" id="2.70.98.10">
    <property type="match status" value="1"/>
</dbReference>
<dbReference type="PANTHER" id="PTHR32018">
    <property type="entry name" value="RHAMNOGALACTURONATE LYASE FAMILY PROTEIN"/>
    <property type="match status" value="1"/>
</dbReference>
<dbReference type="InterPro" id="IPR029411">
    <property type="entry name" value="RG-lyase_III"/>
</dbReference>
<evidence type="ECO:0000256" key="3">
    <source>
        <dbReference type="ARBA" id="ARBA00010418"/>
    </source>
</evidence>
<dbReference type="InterPro" id="IPR008979">
    <property type="entry name" value="Galactose-bd-like_sf"/>
</dbReference>
<keyword evidence="5" id="KW-0964">Secreted</keyword>
<evidence type="ECO:0000256" key="7">
    <source>
        <dbReference type="ARBA" id="ARBA00023239"/>
    </source>
</evidence>
<feature type="domain" description="Rhamnogalacturonan lyase" evidence="8">
    <location>
        <begin position="445"/>
        <end position="634"/>
    </location>
</feature>
<evidence type="ECO:0000256" key="4">
    <source>
        <dbReference type="ARBA" id="ARBA00012437"/>
    </source>
</evidence>
<dbReference type="SUPFAM" id="SSF49785">
    <property type="entry name" value="Galactose-binding domain-like"/>
    <property type="match status" value="1"/>
</dbReference>
<dbReference type="InterPro" id="IPR029413">
    <property type="entry name" value="RG-lyase_II"/>
</dbReference>
<feature type="domain" description="Rhamnogalacturonan lyase" evidence="9">
    <location>
        <begin position="359"/>
        <end position="431"/>
    </location>
</feature>
<dbReference type="InterPro" id="IPR014718">
    <property type="entry name" value="GH-type_carb-bd"/>
</dbReference>
<dbReference type="EC" id="4.2.2.23" evidence="4"/>
<evidence type="ECO:0000259" key="8">
    <source>
        <dbReference type="Pfam" id="PF14683"/>
    </source>
</evidence>
<dbReference type="InterPro" id="IPR011013">
    <property type="entry name" value="Gal_mutarotase_sf_dom"/>
</dbReference>
<comment type="subcellular location">
    <subcellularLocation>
        <location evidence="2">Secreted</location>
    </subcellularLocation>
</comment>
<evidence type="ECO:0000259" key="9">
    <source>
        <dbReference type="Pfam" id="PF14686"/>
    </source>
</evidence>
<dbReference type="Pfam" id="PF14686">
    <property type="entry name" value="fn3_3"/>
    <property type="match status" value="1"/>
</dbReference>
<dbReference type="Pfam" id="PF06045">
    <property type="entry name" value="Rhamnogal_lyase"/>
    <property type="match status" value="1"/>
</dbReference>
<dbReference type="InterPro" id="IPR010325">
    <property type="entry name" value="Rhamnogal_lyase"/>
</dbReference>
<name>A0A5B7ASY6_DAVIN</name>
<organism evidence="10">
    <name type="scientific">Davidia involucrata</name>
    <name type="common">Dove tree</name>
    <dbReference type="NCBI Taxonomy" id="16924"/>
    <lineage>
        <taxon>Eukaryota</taxon>
        <taxon>Viridiplantae</taxon>
        <taxon>Streptophyta</taxon>
        <taxon>Embryophyta</taxon>
        <taxon>Tracheophyta</taxon>
        <taxon>Spermatophyta</taxon>
        <taxon>Magnoliopsida</taxon>
        <taxon>eudicotyledons</taxon>
        <taxon>Gunneridae</taxon>
        <taxon>Pentapetalae</taxon>
        <taxon>asterids</taxon>
        <taxon>Cornales</taxon>
        <taxon>Nyssaceae</taxon>
        <taxon>Davidia</taxon>
    </lineage>
</organism>
<dbReference type="FunFam" id="2.60.40.1120:FF:000033">
    <property type="entry name" value="Rhamnogalacturonate lyase B"/>
    <property type="match status" value="1"/>
</dbReference>
<dbReference type="CDD" id="cd10320">
    <property type="entry name" value="RGL4_N"/>
    <property type="match status" value="1"/>
</dbReference>
<dbReference type="GO" id="GO:0030246">
    <property type="term" value="F:carbohydrate binding"/>
    <property type="evidence" value="ECO:0007669"/>
    <property type="project" value="InterPro"/>
</dbReference>
<sequence>MAPLGVQLHIQDRHVVMDNGILQVTLSNPEGIVTGIRYNSIDNLLEVLNDESNRGYWDVVWNALDGTGKTGVFEVIKATSFNVIVETEEQVEVSFSRPWDPSLQGKLAPLNIDKRFIMLRGCSGFYSYAIYEHVGSMEWPAFSLGETRIAFKLRKDKFHYMAVADNRQRFMPLPDDRLPRRGQALAYPEAVLLVNPVESELKGEVDDKYQYSCDNKDLRVHGWICMDPPVGFWQITPSDEFRSGGPVKQNLSSHVGPTTLAMFLSGHYAGDDLVPKFGQGEPWKKVFGPVFIYLNSMMNGDDPYMLWEDAKIQMVAEVQSWPYSFPASEDFPKSDQRGNVNGRLLVRDRYVSNDYISASSAYVGLAPPGDIGSWQRECKDYQFWTKANEEGYFCINNIRTGNYNLYAWVPGFIGDYLYGVSITITSGCKIDMGDLVYEPPRDGPTLWEIGIPDRSAAEFYIPDPNPMYVNRLFVNHPDRFRQYGLWERYSELYPNGDLVYTVGVSDYRKDWFFAQVTRKKDDNTYQGTTWQIQFKLDSVNQGGGPYKLRLALASAALAELQVRVNDPNTRRPLFSSGLIGRDNAVARHGIHGLYWLYNVDIPSSLLQQGDNTVFLTQPRNNSPFQGIFYDYIRLECPPSSDS</sequence>
<dbReference type="AlphaFoldDB" id="A0A5B7ASY6"/>
<dbReference type="InterPro" id="IPR013784">
    <property type="entry name" value="Carb-bd-like_fold"/>
</dbReference>
<dbReference type="Gene3D" id="2.60.40.1120">
    <property type="entry name" value="Carboxypeptidase-like, regulatory domain"/>
    <property type="match status" value="1"/>
</dbReference>
<dbReference type="CDD" id="cd10316">
    <property type="entry name" value="RGL4_M"/>
    <property type="match status" value="1"/>
</dbReference>
<evidence type="ECO:0000256" key="5">
    <source>
        <dbReference type="ARBA" id="ARBA00022525"/>
    </source>
</evidence>